<comment type="caution">
    <text evidence="2">The sequence shown here is derived from an EMBL/GenBank/DDBJ whole genome shotgun (WGS) entry which is preliminary data.</text>
</comment>
<gene>
    <name evidence="2" type="ORF">FHP24_21135</name>
</gene>
<reference evidence="2 3" key="1">
    <citation type="submission" date="2019-06" db="EMBL/GenBank/DDBJ databases">
        <title>The draft genome of Rhizobium smilacinae PTYR-5.</title>
        <authorList>
            <person name="Liu L."/>
            <person name="Li L."/>
            <person name="Zhang X."/>
        </authorList>
    </citation>
    <scope>NUCLEOTIDE SEQUENCE [LARGE SCALE GENOMIC DNA]</scope>
    <source>
        <strain evidence="2 3">PTYR-5</strain>
    </source>
</reference>
<name>A0A5C4XEG0_9HYPH</name>
<evidence type="ECO:0000259" key="1">
    <source>
        <dbReference type="Pfam" id="PF00248"/>
    </source>
</evidence>
<accession>A0A5C4XEG0</accession>
<dbReference type="AlphaFoldDB" id="A0A5C4XEG0"/>
<dbReference type="SUPFAM" id="SSF51430">
    <property type="entry name" value="NAD(P)-linked oxidoreductase"/>
    <property type="match status" value="1"/>
</dbReference>
<dbReference type="Proteomes" id="UP000311605">
    <property type="component" value="Unassembled WGS sequence"/>
</dbReference>
<proteinExistence type="predicted"/>
<organism evidence="2 3">
    <name type="scientific">Aliirhizobium smilacinae</name>
    <dbReference type="NCBI Taxonomy" id="1395944"/>
    <lineage>
        <taxon>Bacteria</taxon>
        <taxon>Pseudomonadati</taxon>
        <taxon>Pseudomonadota</taxon>
        <taxon>Alphaproteobacteria</taxon>
        <taxon>Hyphomicrobiales</taxon>
        <taxon>Rhizobiaceae</taxon>
        <taxon>Aliirhizobium</taxon>
    </lineage>
</organism>
<dbReference type="RefSeq" id="WP_139678209.1">
    <property type="nucleotide sequence ID" value="NZ_VDMN01000005.1"/>
</dbReference>
<dbReference type="Gene3D" id="3.20.20.100">
    <property type="entry name" value="NADP-dependent oxidoreductase domain"/>
    <property type="match status" value="1"/>
</dbReference>
<dbReference type="InterPro" id="IPR023210">
    <property type="entry name" value="NADP_OxRdtase_dom"/>
</dbReference>
<dbReference type="InterPro" id="IPR036812">
    <property type="entry name" value="NAD(P)_OxRdtase_dom_sf"/>
</dbReference>
<protein>
    <submittedName>
        <fullName evidence="2">Aldo/keto reductase</fullName>
    </submittedName>
</protein>
<dbReference type="PANTHER" id="PTHR42686">
    <property type="entry name" value="GH17980P-RELATED"/>
    <property type="match status" value="1"/>
</dbReference>
<evidence type="ECO:0000313" key="3">
    <source>
        <dbReference type="Proteomes" id="UP000311605"/>
    </source>
</evidence>
<evidence type="ECO:0000313" key="2">
    <source>
        <dbReference type="EMBL" id="TNM61762.1"/>
    </source>
</evidence>
<dbReference type="GO" id="GO:0016491">
    <property type="term" value="F:oxidoreductase activity"/>
    <property type="evidence" value="ECO:0007669"/>
    <property type="project" value="InterPro"/>
</dbReference>
<sequence length="311" mass="34208">MAIPKRKHPRRDAWFTEISFGNSTWSSLGGIEGDVLAAEIISKAWEGGIRYFDTAPYYGSGLCERRLGAGLVWQPRSEFLLSTKVGINLDPFSRRPSVDRHYPHYAGFAPTCDYSVDGISMSFETSLHRLGIPSVDIAYMHGLSICDGGIDAALETGMPALIELRDDGRTKMIGVGANTPEIAMAFLQRYDIDLLLFAGGFSLVDHAGAKAVIDLCEKRGTGIIAASPFASGRYFSPENEAFRHKLKIRCSEFGIDETAAVVQFGLRQPAVLSVLWSTKTPANIDLTLEASQQTIPEDFWLSLKRDGLLYF</sequence>
<dbReference type="Pfam" id="PF00248">
    <property type="entry name" value="Aldo_ket_red"/>
    <property type="match status" value="1"/>
</dbReference>
<feature type="domain" description="NADP-dependent oxidoreductase" evidence="1">
    <location>
        <begin position="18"/>
        <end position="300"/>
    </location>
</feature>
<dbReference type="PANTHER" id="PTHR42686:SF1">
    <property type="entry name" value="GH17980P-RELATED"/>
    <property type="match status" value="1"/>
</dbReference>
<dbReference type="GO" id="GO:0005829">
    <property type="term" value="C:cytosol"/>
    <property type="evidence" value="ECO:0007669"/>
    <property type="project" value="TreeGrafter"/>
</dbReference>
<keyword evidence="3" id="KW-1185">Reference proteome</keyword>
<dbReference type="InterPro" id="IPR020471">
    <property type="entry name" value="AKR"/>
</dbReference>
<dbReference type="OrthoDB" id="9783572at2"/>
<dbReference type="EMBL" id="VDMN01000005">
    <property type="protein sequence ID" value="TNM61762.1"/>
    <property type="molecule type" value="Genomic_DNA"/>
</dbReference>